<dbReference type="AlphaFoldDB" id="A0A426FNT8"/>
<comment type="caution">
    <text evidence="3">The sequence shown here is derived from an EMBL/GenBank/DDBJ whole genome shotgun (WGS) entry which is preliminary data.</text>
</comment>
<dbReference type="InterPro" id="IPR001387">
    <property type="entry name" value="Cro/C1-type_HTH"/>
</dbReference>
<dbReference type="Proteomes" id="UP000270261">
    <property type="component" value="Unassembled WGS sequence"/>
</dbReference>
<evidence type="ECO:0000256" key="1">
    <source>
        <dbReference type="SAM" id="MobiDB-lite"/>
    </source>
</evidence>
<dbReference type="PROSITE" id="PS50943">
    <property type="entry name" value="HTH_CROC1"/>
    <property type="match status" value="1"/>
</dbReference>
<dbReference type="InterPro" id="IPR010982">
    <property type="entry name" value="Lambda_DNA-bd_dom_sf"/>
</dbReference>
<dbReference type="RefSeq" id="WP_125096566.1">
    <property type="nucleotide sequence ID" value="NZ_RRUE01000002.1"/>
</dbReference>
<dbReference type="Pfam" id="PF13560">
    <property type="entry name" value="HTH_31"/>
    <property type="match status" value="1"/>
</dbReference>
<feature type="domain" description="HTH cro/C1-type" evidence="2">
    <location>
        <begin position="23"/>
        <end position="76"/>
    </location>
</feature>
<organism evidence="3 4">
    <name type="scientific">Lautropia dentalis</name>
    <dbReference type="NCBI Taxonomy" id="2490857"/>
    <lineage>
        <taxon>Bacteria</taxon>
        <taxon>Pseudomonadati</taxon>
        <taxon>Pseudomonadota</taxon>
        <taxon>Betaproteobacteria</taxon>
        <taxon>Burkholderiales</taxon>
        <taxon>Burkholderiaceae</taxon>
        <taxon>Lautropia</taxon>
    </lineage>
</organism>
<reference evidence="3 4" key="1">
    <citation type="submission" date="2018-11" db="EMBL/GenBank/DDBJ databases">
        <title>Genome sequencing of Lautropia sp. KCOM 2505 (= ChDC F240).</title>
        <authorList>
            <person name="Kook J.-K."/>
            <person name="Park S.-N."/>
            <person name="Lim Y.K."/>
        </authorList>
    </citation>
    <scope>NUCLEOTIDE SEQUENCE [LARGE SCALE GENOMIC DNA]</scope>
    <source>
        <strain evidence="3 4">KCOM 2505</strain>
    </source>
</reference>
<evidence type="ECO:0000313" key="4">
    <source>
        <dbReference type="Proteomes" id="UP000270261"/>
    </source>
</evidence>
<dbReference type="SMART" id="SM00530">
    <property type="entry name" value="HTH_XRE"/>
    <property type="match status" value="1"/>
</dbReference>
<evidence type="ECO:0000313" key="3">
    <source>
        <dbReference type="EMBL" id="RRN44372.1"/>
    </source>
</evidence>
<name>A0A426FNT8_9BURK</name>
<accession>A0A426FNT8</accession>
<dbReference type="EMBL" id="RRUE01000002">
    <property type="protein sequence ID" value="RRN44372.1"/>
    <property type="molecule type" value="Genomic_DNA"/>
</dbReference>
<protein>
    <recommendedName>
        <fullName evidence="2">HTH cro/C1-type domain-containing protein</fullName>
    </recommendedName>
</protein>
<keyword evidence="4" id="KW-1185">Reference proteome</keyword>
<dbReference type="SUPFAM" id="SSF47413">
    <property type="entry name" value="lambda repressor-like DNA-binding domains"/>
    <property type="match status" value="1"/>
</dbReference>
<dbReference type="GO" id="GO:0003677">
    <property type="term" value="F:DNA binding"/>
    <property type="evidence" value="ECO:0007669"/>
    <property type="project" value="InterPro"/>
</dbReference>
<proteinExistence type="predicted"/>
<dbReference type="Gene3D" id="1.10.260.40">
    <property type="entry name" value="lambda repressor-like DNA-binding domains"/>
    <property type="match status" value="1"/>
</dbReference>
<feature type="region of interest" description="Disordered" evidence="1">
    <location>
        <begin position="87"/>
        <end position="129"/>
    </location>
</feature>
<dbReference type="OrthoDB" id="5422231at2"/>
<sequence>MPSKPPIVFPQEQRVLTSMGERIRLARRRRRLSTTTVSGRAGISRSTLHKIEAGDPGVTLGSCVRVLACLSLVNDFDHIAADDRLGRKLQDLGLEPPPRPKRKIRPRSRSAPAGGKVSQQEVSVMAGEPGMEVSAADCQASGCLTDQARSSSLLEEEGGA</sequence>
<gene>
    <name evidence="3" type="ORF">EHV23_13735</name>
</gene>
<feature type="compositionally biased region" description="Basic residues" evidence="1">
    <location>
        <begin position="99"/>
        <end position="108"/>
    </location>
</feature>
<evidence type="ECO:0000259" key="2">
    <source>
        <dbReference type="PROSITE" id="PS50943"/>
    </source>
</evidence>